<feature type="compositionally biased region" description="Polar residues" evidence="1">
    <location>
        <begin position="204"/>
        <end position="221"/>
    </location>
</feature>
<dbReference type="InParanoid" id="A0A0D0CSE6"/>
<dbReference type="EMBL" id="KN829407">
    <property type="protein sequence ID" value="KIK73811.1"/>
    <property type="molecule type" value="Genomic_DNA"/>
</dbReference>
<reference evidence="3" key="2">
    <citation type="submission" date="2015-01" db="EMBL/GenBank/DDBJ databases">
        <title>Evolutionary Origins and Diversification of the Mycorrhizal Mutualists.</title>
        <authorList>
            <consortium name="DOE Joint Genome Institute"/>
            <consortium name="Mycorrhizal Genomics Consortium"/>
            <person name="Kohler A."/>
            <person name="Kuo A."/>
            <person name="Nagy L.G."/>
            <person name="Floudas D."/>
            <person name="Copeland A."/>
            <person name="Barry K.W."/>
            <person name="Cichocki N."/>
            <person name="Veneault-Fourrey C."/>
            <person name="LaButti K."/>
            <person name="Lindquist E.A."/>
            <person name="Lipzen A."/>
            <person name="Lundell T."/>
            <person name="Morin E."/>
            <person name="Murat C."/>
            <person name="Riley R."/>
            <person name="Ohm R."/>
            <person name="Sun H."/>
            <person name="Tunlid A."/>
            <person name="Henrissat B."/>
            <person name="Grigoriev I.V."/>
            <person name="Hibbett D.S."/>
            <person name="Martin F."/>
        </authorList>
    </citation>
    <scope>NUCLEOTIDE SEQUENCE [LARGE SCALE GENOMIC DNA]</scope>
    <source>
        <strain evidence="3">Ve08.2h10</strain>
    </source>
</reference>
<evidence type="ECO:0000256" key="1">
    <source>
        <dbReference type="SAM" id="MobiDB-lite"/>
    </source>
</evidence>
<protein>
    <submittedName>
        <fullName evidence="2">Uncharacterized protein</fullName>
    </submittedName>
</protein>
<sequence length="234" mass="24831">MKAGGSKLEGKQASDGNQGENRGEKGKKKKEKKEKKEKKIERVAKGSDGGQDSRAVGSESGGPIAGGNLGADQVQPEASKSSKPTAMQALLEPPSPQPFNNNCDCCIWQTKDCTRKFEKGIPVRACVPCCQAKLACNLSRPTKRPQEESRVPIQAPEPPKAPSPGPSKGPTRQSARVTLKPLVTPSPSKKAKASVSKSRPKMPSVSQNAKFANDVRVTSSGSIKMYHPLAVPPP</sequence>
<dbReference type="HOGENOM" id="CLU_040073_0_0_1"/>
<dbReference type="AlphaFoldDB" id="A0A0D0CSE6"/>
<organism evidence="2 3">
    <name type="scientific">Paxillus rubicundulus Ve08.2h10</name>
    <dbReference type="NCBI Taxonomy" id="930991"/>
    <lineage>
        <taxon>Eukaryota</taxon>
        <taxon>Fungi</taxon>
        <taxon>Dikarya</taxon>
        <taxon>Basidiomycota</taxon>
        <taxon>Agaricomycotina</taxon>
        <taxon>Agaricomycetes</taxon>
        <taxon>Agaricomycetidae</taxon>
        <taxon>Boletales</taxon>
        <taxon>Paxilineae</taxon>
        <taxon>Paxillaceae</taxon>
        <taxon>Paxillus</taxon>
    </lineage>
</organism>
<accession>A0A0D0CSE6</accession>
<evidence type="ECO:0000313" key="3">
    <source>
        <dbReference type="Proteomes" id="UP000054538"/>
    </source>
</evidence>
<proteinExistence type="predicted"/>
<feature type="region of interest" description="Disordered" evidence="1">
    <location>
        <begin position="1"/>
        <end position="101"/>
    </location>
</feature>
<gene>
    <name evidence="2" type="ORF">PAXRUDRAFT_20477</name>
</gene>
<reference evidence="2 3" key="1">
    <citation type="submission" date="2014-04" db="EMBL/GenBank/DDBJ databases">
        <authorList>
            <consortium name="DOE Joint Genome Institute"/>
            <person name="Kuo A."/>
            <person name="Kohler A."/>
            <person name="Jargeat P."/>
            <person name="Nagy L.G."/>
            <person name="Floudas D."/>
            <person name="Copeland A."/>
            <person name="Barry K.W."/>
            <person name="Cichocki N."/>
            <person name="Veneault-Fourrey C."/>
            <person name="LaButti K."/>
            <person name="Lindquist E.A."/>
            <person name="Lipzen A."/>
            <person name="Lundell T."/>
            <person name="Morin E."/>
            <person name="Murat C."/>
            <person name="Sun H."/>
            <person name="Tunlid A."/>
            <person name="Henrissat B."/>
            <person name="Grigoriev I.V."/>
            <person name="Hibbett D.S."/>
            <person name="Martin F."/>
            <person name="Nordberg H.P."/>
            <person name="Cantor M.N."/>
            <person name="Hua S.X."/>
        </authorList>
    </citation>
    <scope>NUCLEOTIDE SEQUENCE [LARGE SCALE GENOMIC DNA]</scope>
    <source>
        <strain evidence="2 3">Ve08.2h10</strain>
    </source>
</reference>
<dbReference type="Proteomes" id="UP000054538">
    <property type="component" value="Unassembled WGS sequence"/>
</dbReference>
<keyword evidence="3" id="KW-1185">Reference proteome</keyword>
<feature type="compositionally biased region" description="Low complexity" evidence="1">
    <location>
        <begin position="185"/>
        <end position="197"/>
    </location>
</feature>
<feature type="compositionally biased region" description="Polar residues" evidence="1">
    <location>
        <begin position="76"/>
        <end position="85"/>
    </location>
</feature>
<feature type="compositionally biased region" description="Gly residues" evidence="1">
    <location>
        <begin position="59"/>
        <end position="69"/>
    </location>
</feature>
<evidence type="ECO:0000313" key="2">
    <source>
        <dbReference type="EMBL" id="KIK73811.1"/>
    </source>
</evidence>
<feature type="region of interest" description="Disordered" evidence="1">
    <location>
        <begin position="140"/>
        <end position="221"/>
    </location>
</feature>
<feature type="compositionally biased region" description="Basic residues" evidence="1">
    <location>
        <begin position="25"/>
        <end position="36"/>
    </location>
</feature>
<name>A0A0D0CSE6_9AGAM</name>
<feature type="compositionally biased region" description="Pro residues" evidence="1">
    <location>
        <begin position="155"/>
        <end position="167"/>
    </location>
</feature>